<name>A0A838X017_9CORY</name>
<organism evidence="1 2">
    <name type="scientific">Corynebacterium sanguinis</name>
    <dbReference type="NCBI Taxonomy" id="2594913"/>
    <lineage>
        <taxon>Bacteria</taxon>
        <taxon>Bacillati</taxon>
        <taxon>Actinomycetota</taxon>
        <taxon>Actinomycetes</taxon>
        <taxon>Mycobacteriales</taxon>
        <taxon>Corynebacteriaceae</taxon>
        <taxon>Corynebacterium</taxon>
    </lineage>
</organism>
<protein>
    <submittedName>
        <fullName evidence="1">Alpha-amylase</fullName>
    </submittedName>
</protein>
<proteinExistence type="predicted"/>
<dbReference type="EMBL" id="JACEOR010000644">
    <property type="protein sequence ID" value="MBA4506328.1"/>
    <property type="molecule type" value="Genomic_DNA"/>
</dbReference>
<evidence type="ECO:0000313" key="2">
    <source>
        <dbReference type="Proteomes" id="UP000580709"/>
    </source>
</evidence>
<accession>A0A838X017</accession>
<keyword evidence="2" id="KW-1185">Reference proteome</keyword>
<dbReference type="AlphaFoldDB" id="A0A838X017"/>
<gene>
    <name evidence="1" type="ORF">H0H28_13635</name>
</gene>
<comment type="caution">
    <text evidence="1">The sequence shown here is derived from an EMBL/GenBank/DDBJ whole genome shotgun (WGS) entry which is preliminary data.</text>
</comment>
<sequence length="53" mass="5847">TRASVDVVDLSNETISLRCFDDEHELFVDAWLTSPVGVRVRAGGETLYEFSGS</sequence>
<dbReference type="Proteomes" id="UP000580709">
    <property type="component" value="Unassembled WGS sequence"/>
</dbReference>
<reference evidence="1 2" key="1">
    <citation type="submission" date="2020-07" db="EMBL/GenBank/DDBJ databases">
        <authorList>
            <person name="Khare M."/>
        </authorList>
    </citation>
    <scope>NUCLEOTIDE SEQUENCE [LARGE SCALE GENOMIC DNA]</scope>
    <source>
        <strain evidence="1 2">P8776</strain>
    </source>
</reference>
<feature type="non-terminal residue" evidence="1">
    <location>
        <position position="1"/>
    </location>
</feature>
<evidence type="ECO:0000313" key="1">
    <source>
        <dbReference type="EMBL" id="MBA4506328.1"/>
    </source>
</evidence>